<sequence>MAGKAELHRQPFTVYGQSGSGNCHKVTFVANLLSIPFTWTEIDSTTGQTRTPAFLAINPAGQVPCVVLADGRVLSQSNAIMLYLAEGSRLIPEDRFDRAQMYQWLFWEQYSHEPTIAVRRARKVFGKVKEEDIDPKLMESGTRALELMQKHLAGAEGGYFVGATLTLADIALVAYTRLAHEGGFDLVKYPAVLAWVKRVCGDLGVEYTGPV</sequence>
<name>A0A139AFD1_GONPJ</name>
<dbReference type="InterPro" id="IPR036282">
    <property type="entry name" value="Glutathione-S-Trfase_C_sf"/>
</dbReference>
<dbReference type="SFLD" id="SFLDG00358">
    <property type="entry name" value="Main_(cytGST)"/>
    <property type="match status" value="1"/>
</dbReference>
<evidence type="ECO:0000259" key="2">
    <source>
        <dbReference type="PROSITE" id="PS50404"/>
    </source>
</evidence>
<dbReference type="InterPro" id="IPR010987">
    <property type="entry name" value="Glutathione-S-Trfase_C-like"/>
</dbReference>
<proteinExistence type="inferred from homology"/>
<dbReference type="PANTHER" id="PTHR44051">
    <property type="entry name" value="GLUTATHIONE S-TRANSFERASE-RELATED"/>
    <property type="match status" value="1"/>
</dbReference>
<comment type="similarity">
    <text evidence="1">Belongs to the GST superfamily.</text>
</comment>
<feature type="domain" description="GST C-terminal" evidence="3">
    <location>
        <begin position="94"/>
        <end position="211"/>
    </location>
</feature>
<dbReference type="Pfam" id="PF00043">
    <property type="entry name" value="GST_C"/>
    <property type="match status" value="1"/>
</dbReference>
<dbReference type="PANTHER" id="PTHR44051:SF2">
    <property type="entry name" value="HYPOTHETICAL GLUTATHIONE S-TRANSFERASE LIKE PROTEIN"/>
    <property type="match status" value="1"/>
</dbReference>
<dbReference type="SUPFAM" id="SSF52833">
    <property type="entry name" value="Thioredoxin-like"/>
    <property type="match status" value="1"/>
</dbReference>
<organism evidence="4 5">
    <name type="scientific">Gonapodya prolifera (strain JEL478)</name>
    <name type="common">Monoblepharis prolifera</name>
    <dbReference type="NCBI Taxonomy" id="1344416"/>
    <lineage>
        <taxon>Eukaryota</taxon>
        <taxon>Fungi</taxon>
        <taxon>Fungi incertae sedis</taxon>
        <taxon>Chytridiomycota</taxon>
        <taxon>Chytridiomycota incertae sedis</taxon>
        <taxon>Monoblepharidomycetes</taxon>
        <taxon>Monoblepharidales</taxon>
        <taxon>Gonapodyaceae</taxon>
        <taxon>Gonapodya</taxon>
    </lineage>
</organism>
<dbReference type="InterPro" id="IPR036249">
    <property type="entry name" value="Thioredoxin-like_sf"/>
</dbReference>
<keyword evidence="4" id="KW-0808">Transferase</keyword>
<reference evidence="4 5" key="1">
    <citation type="journal article" date="2015" name="Genome Biol. Evol.">
        <title>Phylogenomic analyses indicate that early fungi evolved digesting cell walls of algal ancestors of land plants.</title>
        <authorList>
            <person name="Chang Y."/>
            <person name="Wang S."/>
            <person name="Sekimoto S."/>
            <person name="Aerts A.L."/>
            <person name="Choi C."/>
            <person name="Clum A."/>
            <person name="LaButti K.M."/>
            <person name="Lindquist E.A."/>
            <person name="Yee Ngan C."/>
            <person name="Ohm R.A."/>
            <person name="Salamov A.A."/>
            <person name="Grigoriev I.V."/>
            <person name="Spatafora J.W."/>
            <person name="Berbee M.L."/>
        </authorList>
    </citation>
    <scope>NUCLEOTIDE SEQUENCE [LARGE SCALE GENOMIC DNA]</scope>
    <source>
        <strain evidence="4 5">JEL478</strain>
    </source>
</reference>
<accession>A0A139AFD1</accession>
<keyword evidence="5" id="KW-1185">Reference proteome</keyword>
<dbReference type="SUPFAM" id="SSF47616">
    <property type="entry name" value="GST C-terminal domain-like"/>
    <property type="match status" value="1"/>
</dbReference>
<dbReference type="Proteomes" id="UP000070544">
    <property type="component" value="Unassembled WGS sequence"/>
</dbReference>
<dbReference type="EMBL" id="KQ965761">
    <property type="protein sequence ID" value="KXS15521.1"/>
    <property type="molecule type" value="Genomic_DNA"/>
</dbReference>
<dbReference type="PROSITE" id="PS50405">
    <property type="entry name" value="GST_CTER"/>
    <property type="match status" value="1"/>
</dbReference>
<dbReference type="OMA" id="EPYIAVC"/>
<dbReference type="SFLD" id="SFLDS00019">
    <property type="entry name" value="Glutathione_Transferase_(cytos"/>
    <property type="match status" value="1"/>
</dbReference>
<feature type="domain" description="GST N-terminal" evidence="2">
    <location>
        <begin position="10"/>
        <end position="92"/>
    </location>
</feature>
<dbReference type="PROSITE" id="PS50404">
    <property type="entry name" value="GST_NTER"/>
    <property type="match status" value="1"/>
</dbReference>
<dbReference type="InterPro" id="IPR004045">
    <property type="entry name" value="Glutathione_S-Trfase_N"/>
</dbReference>
<dbReference type="Gene3D" id="1.20.1050.10">
    <property type="match status" value="1"/>
</dbReference>
<evidence type="ECO:0000313" key="5">
    <source>
        <dbReference type="Proteomes" id="UP000070544"/>
    </source>
</evidence>
<dbReference type="CDD" id="cd03056">
    <property type="entry name" value="GST_N_4"/>
    <property type="match status" value="1"/>
</dbReference>
<dbReference type="GO" id="GO:0016740">
    <property type="term" value="F:transferase activity"/>
    <property type="evidence" value="ECO:0007669"/>
    <property type="project" value="UniProtKB-KW"/>
</dbReference>
<dbReference type="Pfam" id="PF13409">
    <property type="entry name" value="GST_N_2"/>
    <property type="match status" value="1"/>
</dbReference>
<gene>
    <name evidence="4" type="ORF">M427DRAFT_32215</name>
</gene>
<evidence type="ECO:0000259" key="3">
    <source>
        <dbReference type="PROSITE" id="PS50405"/>
    </source>
</evidence>
<dbReference type="InterPro" id="IPR040079">
    <property type="entry name" value="Glutathione_S-Trfase"/>
</dbReference>
<dbReference type="InterPro" id="IPR004046">
    <property type="entry name" value="GST_C"/>
</dbReference>
<evidence type="ECO:0000313" key="4">
    <source>
        <dbReference type="EMBL" id="KXS15521.1"/>
    </source>
</evidence>
<dbReference type="OrthoDB" id="2135636at2759"/>
<evidence type="ECO:0000256" key="1">
    <source>
        <dbReference type="ARBA" id="ARBA00007409"/>
    </source>
</evidence>
<dbReference type="STRING" id="1344416.A0A139AFD1"/>
<dbReference type="AlphaFoldDB" id="A0A139AFD1"/>
<protein>
    <submittedName>
        <fullName evidence="4">Glutathione S-transferase domain-containing protein</fullName>
    </submittedName>
</protein>
<dbReference type="Gene3D" id="3.40.30.10">
    <property type="entry name" value="Glutaredoxin"/>
    <property type="match status" value="1"/>
</dbReference>